<evidence type="ECO:0000313" key="1">
    <source>
        <dbReference type="EMBL" id="AGH97176.1"/>
    </source>
</evidence>
<reference evidence="1 2" key="1">
    <citation type="journal article" date="2013" name="ISME J.">
        <title>By their genes ye shall know them: genomic signatures of predatory bacteria.</title>
        <authorList>
            <person name="Pasternak Z."/>
            <person name="Pietrokovski S."/>
            <person name="Rotem O."/>
            <person name="Gophna U."/>
            <person name="Lurie-Weinberger M.N."/>
            <person name="Jurkevitch E."/>
        </authorList>
    </citation>
    <scope>NUCLEOTIDE SEQUENCE [LARGE SCALE GENOMIC DNA]</scope>
    <source>
        <strain evidence="1">EPB</strain>
    </source>
</reference>
<dbReference type="KEGG" id="man:A11S_341"/>
<sequence length="39" mass="4398">MIAKVMKKPATLAGFFMKLGRKKIDSILGKIHGHFTIIR</sequence>
<gene>
    <name evidence="1" type="ORF">A11S_341</name>
</gene>
<dbReference type="HOGENOM" id="CLU_3312679_0_0_5"/>
<evidence type="ECO:0000313" key="2">
    <source>
        <dbReference type="Proteomes" id="UP000011932"/>
    </source>
</evidence>
<name>M4VGJ5_9BACT</name>
<protein>
    <submittedName>
        <fullName evidence="1">Uncharacterized protein</fullName>
    </submittedName>
</protein>
<dbReference type="EMBL" id="CP003538">
    <property type="protein sequence ID" value="AGH97176.1"/>
    <property type="molecule type" value="Genomic_DNA"/>
</dbReference>
<dbReference type="AlphaFoldDB" id="M4VGJ5"/>
<proteinExistence type="predicted"/>
<organism evidence="1 2">
    <name type="scientific">Micavibrio aeruginosavorus EPB</name>
    <dbReference type="NCBI Taxonomy" id="349215"/>
    <lineage>
        <taxon>Bacteria</taxon>
        <taxon>Pseudomonadati</taxon>
        <taxon>Bdellovibrionota</taxon>
        <taxon>Bdellovibrionia</taxon>
        <taxon>Bdellovibrionales</taxon>
        <taxon>Pseudobdellovibrionaceae</taxon>
        <taxon>Micavibrio</taxon>
    </lineage>
</organism>
<accession>M4VGJ5</accession>
<dbReference type="STRING" id="349215.A11S_341"/>
<dbReference type="Proteomes" id="UP000011932">
    <property type="component" value="Chromosome"/>
</dbReference>